<feature type="compositionally biased region" description="Low complexity" evidence="1">
    <location>
        <begin position="131"/>
        <end position="144"/>
    </location>
</feature>
<evidence type="ECO:0000256" key="1">
    <source>
        <dbReference type="SAM" id="MobiDB-lite"/>
    </source>
</evidence>
<feature type="compositionally biased region" description="Basic and acidic residues" evidence="1">
    <location>
        <begin position="148"/>
        <end position="159"/>
    </location>
</feature>
<protein>
    <submittedName>
        <fullName evidence="3">Phage holin family protein</fullName>
    </submittedName>
</protein>
<dbReference type="EMBL" id="JBITGY010000009">
    <property type="protein sequence ID" value="MFI6502339.1"/>
    <property type="molecule type" value="Genomic_DNA"/>
</dbReference>
<keyword evidence="2" id="KW-0812">Transmembrane</keyword>
<sequence>MPQTPEEESLGSLVAQASQQISTLVRSEIELAKAELRFDAKRVGTATGLFAAAAFMAHLCLILLSFTIAYVLDQWLPTWAAFLIVTVFYLLVAGLLVYIGVRRLKGLAGMKRTARSLKGLKEIADPDDADGGPALAAAAGPTAGITGSHREPVVKPDGA</sequence>
<dbReference type="InterPro" id="IPR009937">
    <property type="entry name" value="Phage_holin_3_6"/>
</dbReference>
<evidence type="ECO:0000256" key="2">
    <source>
        <dbReference type="SAM" id="Phobius"/>
    </source>
</evidence>
<dbReference type="RefSeq" id="WP_397087525.1">
    <property type="nucleotide sequence ID" value="NZ_JBITGY010000009.1"/>
</dbReference>
<proteinExistence type="predicted"/>
<name>A0ABW7Z6K1_9ACTN</name>
<keyword evidence="2" id="KW-1133">Transmembrane helix</keyword>
<feature type="transmembrane region" description="Helical" evidence="2">
    <location>
        <begin position="46"/>
        <end position="72"/>
    </location>
</feature>
<evidence type="ECO:0000313" key="4">
    <source>
        <dbReference type="Proteomes" id="UP001612741"/>
    </source>
</evidence>
<accession>A0ABW7Z6K1</accession>
<keyword evidence="4" id="KW-1185">Reference proteome</keyword>
<comment type="caution">
    <text evidence="3">The sequence shown here is derived from an EMBL/GenBank/DDBJ whole genome shotgun (WGS) entry which is preliminary data.</text>
</comment>
<dbReference type="Pfam" id="PF07332">
    <property type="entry name" value="Phage_holin_3_6"/>
    <property type="match status" value="1"/>
</dbReference>
<keyword evidence="2" id="KW-0472">Membrane</keyword>
<feature type="region of interest" description="Disordered" evidence="1">
    <location>
        <begin position="131"/>
        <end position="159"/>
    </location>
</feature>
<organism evidence="3 4">
    <name type="scientific">Nonomuraea typhae</name>
    <dbReference type="NCBI Taxonomy" id="2603600"/>
    <lineage>
        <taxon>Bacteria</taxon>
        <taxon>Bacillati</taxon>
        <taxon>Actinomycetota</taxon>
        <taxon>Actinomycetes</taxon>
        <taxon>Streptosporangiales</taxon>
        <taxon>Streptosporangiaceae</taxon>
        <taxon>Nonomuraea</taxon>
    </lineage>
</organism>
<reference evidence="3 4" key="1">
    <citation type="submission" date="2024-10" db="EMBL/GenBank/DDBJ databases">
        <title>The Natural Products Discovery Center: Release of the First 8490 Sequenced Strains for Exploring Actinobacteria Biosynthetic Diversity.</title>
        <authorList>
            <person name="Kalkreuter E."/>
            <person name="Kautsar S.A."/>
            <person name="Yang D."/>
            <person name="Bader C.D."/>
            <person name="Teijaro C.N."/>
            <person name="Fluegel L."/>
            <person name="Davis C.M."/>
            <person name="Simpson J.R."/>
            <person name="Lauterbach L."/>
            <person name="Steele A.D."/>
            <person name="Gui C."/>
            <person name="Meng S."/>
            <person name="Li G."/>
            <person name="Viehrig K."/>
            <person name="Ye F."/>
            <person name="Su P."/>
            <person name="Kiefer A.F."/>
            <person name="Nichols A."/>
            <person name="Cepeda A.J."/>
            <person name="Yan W."/>
            <person name="Fan B."/>
            <person name="Jiang Y."/>
            <person name="Adhikari A."/>
            <person name="Zheng C.-J."/>
            <person name="Schuster L."/>
            <person name="Cowan T.M."/>
            <person name="Smanski M.J."/>
            <person name="Chevrette M.G."/>
            <person name="De Carvalho L.P.S."/>
            <person name="Shen B."/>
        </authorList>
    </citation>
    <scope>NUCLEOTIDE SEQUENCE [LARGE SCALE GENOMIC DNA]</scope>
    <source>
        <strain evidence="3 4">NPDC050545</strain>
    </source>
</reference>
<evidence type="ECO:0000313" key="3">
    <source>
        <dbReference type="EMBL" id="MFI6502339.1"/>
    </source>
</evidence>
<gene>
    <name evidence="3" type="ORF">ACIBG2_33515</name>
</gene>
<dbReference type="Proteomes" id="UP001612741">
    <property type="component" value="Unassembled WGS sequence"/>
</dbReference>
<feature type="transmembrane region" description="Helical" evidence="2">
    <location>
        <begin position="78"/>
        <end position="101"/>
    </location>
</feature>